<dbReference type="RefSeq" id="WP_307280985.1">
    <property type="nucleotide sequence ID" value="NZ_JAUSVX010000015.1"/>
</dbReference>
<evidence type="ECO:0000259" key="3">
    <source>
        <dbReference type="PROSITE" id="PS50208"/>
    </source>
</evidence>
<evidence type="ECO:0000313" key="4">
    <source>
        <dbReference type="EMBL" id="MDQ0473129.1"/>
    </source>
</evidence>
<evidence type="ECO:0000256" key="1">
    <source>
        <dbReference type="PROSITE-ProRule" id="PRU00339"/>
    </source>
</evidence>
<dbReference type="PANTHER" id="PTHR22576">
    <property type="entry name" value="MUCOSA ASSOCIATED LYMPHOID TISSUE LYMPHOMA TRANSLOCATION PROTEIN 1/PARACASPASE"/>
    <property type="match status" value="1"/>
</dbReference>
<keyword evidence="2" id="KW-0732">Signal</keyword>
<dbReference type="Gene3D" id="3.40.50.1460">
    <property type="match status" value="1"/>
</dbReference>
<dbReference type="InterPro" id="IPR019734">
    <property type="entry name" value="TPR_rpt"/>
</dbReference>
<accession>A0ABU0JIM8</accession>
<evidence type="ECO:0000256" key="2">
    <source>
        <dbReference type="SAM" id="SignalP"/>
    </source>
</evidence>
<sequence length="477" mass="50506">MRTTLPPGVLLLLLALCGSASAAPAQDNYAACNGGNDHAGIISACSWILDRGDGESVSNRKNAFFYRGLAYQVTDRLDQAIDDYHKALALDAAFGPAIQNLTVGLNSRASAALDHGDSGGALAAYDESIRLNPKNAVTFGNRAVVHLRRDELGLAVADCMESAALDPKYILARDVCGRAYLAQHDYANAVTAFTQAFVLDPHFSDGEPLSMADALKQAQAALAPPTGATVPAGGGPPSAGPPEVRVALVIGNSHYAAVGALPNPQRDADLVAAALRQDGFTSVVTVDDLSRQAFVAVLRDFEAKADKADWAVVYYAGHGLEIGGVNYLVPVDARLESDRDVPDEAIPLDRILSAVSGAGKLRLIVLDACRNNPFLAQMKRTSAERSVGRGLARVEPDQATLIAYSAKDGSTAEDGDGGDSPFAAALAKRFVEPDVEINKVFREVREDVLKETGRRQEPFVYGSLPPTDFYFTTGKAH</sequence>
<dbReference type="InterPro" id="IPR029030">
    <property type="entry name" value="Caspase-like_dom_sf"/>
</dbReference>
<feature type="domain" description="Caspase family p20" evidence="3">
    <location>
        <begin position="243"/>
        <end position="373"/>
    </location>
</feature>
<protein>
    <submittedName>
        <fullName evidence="4">Tetratricopeptide (TPR) repeat protein</fullName>
    </submittedName>
</protein>
<dbReference type="InterPro" id="IPR001309">
    <property type="entry name" value="Pept_C14_p20"/>
</dbReference>
<dbReference type="PROSITE" id="PS50005">
    <property type="entry name" value="TPR"/>
    <property type="match status" value="2"/>
</dbReference>
<feature type="chain" id="PRO_5046903646" evidence="2">
    <location>
        <begin position="23"/>
        <end position="477"/>
    </location>
</feature>
<dbReference type="SMART" id="SM00028">
    <property type="entry name" value="TPR"/>
    <property type="match status" value="4"/>
</dbReference>
<feature type="repeat" description="TPR" evidence="1">
    <location>
        <begin position="61"/>
        <end position="94"/>
    </location>
</feature>
<dbReference type="Proteomes" id="UP001242480">
    <property type="component" value="Unassembled WGS sequence"/>
</dbReference>
<dbReference type="InterPro" id="IPR011990">
    <property type="entry name" value="TPR-like_helical_dom_sf"/>
</dbReference>
<dbReference type="Pfam" id="PF00656">
    <property type="entry name" value="Peptidase_C14"/>
    <property type="match status" value="1"/>
</dbReference>
<dbReference type="InterPro" id="IPR052039">
    <property type="entry name" value="Caspase-related_regulators"/>
</dbReference>
<organism evidence="4 5">
    <name type="scientific">Labrys wisconsinensis</name>
    <dbReference type="NCBI Taxonomy" id="425677"/>
    <lineage>
        <taxon>Bacteria</taxon>
        <taxon>Pseudomonadati</taxon>
        <taxon>Pseudomonadota</taxon>
        <taxon>Alphaproteobacteria</taxon>
        <taxon>Hyphomicrobiales</taxon>
        <taxon>Xanthobacteraceae</taxon>
        <taxon>Labrys</taxon>
    </lineage>
</organism>
<comment type="caution">
    <text evidence="4">The sequence shown here is derived from an EMBL/GenBank/DDBJ whole genome shotgun (WGS) entry which is preliminary data.</text>
</comment>
<dbReference type="PANTHER" id="PTHR22576:SF37">
    <property type="entry name" value="MUCOSA-ASSOCIATED LYMPHOID TISSUE LYMPHOMA TRANSLOCATION PROTEIN 1"/>
    <property type="match status" value="1"/>
</dbReference>
<proteinExistence type="predicted"/>
<dbReference type="EMBL" id="JAUSVX010000015">
    <property type="protein sequence ID" value="MDQ0473129.1"/>
    <property type="molecule type" value="Genomic_DNA"/>
</dbReference>
<dbReference type="SUPFAM" id="SSF52129">
    <property type="entry name" value="Caspase-like"/>
    <property type="match status" value="1"/>
</dbReference>
<reference evidence="4 5" key="1">
    <citation type="submission" date="2023-07" db="EMBL/GenBank/DDBJ databases">
        <title>Genomic Encyclopedia of Type Strains, Phase IV (KMG-IV): sequencing the most valuable type-strain genomes for metagenomic binning, comparative biology and taxonomic classification.</title>
        <authorList>
            <person name="Goeker M."/>
        </authorList>
    </citation>
    <scope>NUCLEOTIDE SEQUENCE [LARGE SCALE GENOMIC DNA]</scope>
    <source>
        <strain evidence="4 5">DSM 19619</strain>
    </source>
</reference>
<dbReference type="PROSITE" id="PS50208">
    <property type="entry name" value="CASPASE_P20"/>
    <property type="match status" value="1"/>
</dbReference>
<keyword evidence="1" id="KW-0802">TPR repeat</keyword>
<feature type="repeat" description="TPR" evidence="1">
    <location>
        <begin position="170"/>
        <end position="203"/>
    </location>
</feature>
<keyword evidence="5" id="KW-1185">Reference proteome</keyword>
<dbReference type="Gene3D" id="1.25.40.10">
    <property type="entry name" value="Tetratricopeptide repeat domain"/>
    <property type="match status" value="2"/>
</dbReference>
<evidence type="ECO:0000313" key="5">
    <source>
        <dbReference type="Proteomes" id="UP001242480"/>
    </source>
</evidence>
<dbReference type="SUPFAM" id="SSF48452">
    <property type="entry name" value="TPR-like"/>
    <property type="match status" value="2"/>
</dbReference>
<feature type="signal peptide" evidence="2">
    <location>
        <begin position="1"/>
        <end position="22"/>
    </location>
</feature>
<dbReference type="InterPro" id="IPR011600">
    <property type="entry name" value="Pept_C14_caspase"/>
</dbReference>
<gene>
    <name evidence="4" type="ORF">QO011_006163</name>
</gene>
<name>A0ABU0JIM8_9HYPH</name>